<evidence type="ECO:0000313" key="4">
    <source>
        <dbReference type="EMBL" id="MCP9564848.1"/>
    </source>
</evidence>
<dbReference type="GO" id="GO:0016758">
    <property type="term" value="F:hexosyltransferase activity"/>
    <property type="evidence" value="ECO:0007669"/>
    <property type="project" value="UniProtKB-ARBA"/>
</dbReference>
<evidence type="ECO:0000313" key="5">
    <source>
        <dbReference type="Proteomes" id="UP001205531"/>
    </source>
</evidence>
<protein>
    <submittedName>
        <fullName evidence="4">Glycosyltransferase</fullName>
    </submittedName>
</protein>
<evidence type="ECO:0000259" key="3">
    <source>
        <dbReference type="Pfam" id="PF00535"/>
    </source>
</evidence>
<reference evidence="4" key="1">
    <citation type="submission" date="2022-07" db="EMBL/GenBank/DDBJ databases">
        <title>Prevotella copri.</title>
        <authorList>
            <person name="Yang C."/>
        </authorList>
    </citation>
    <scope>NUCLEOTIDE SEQUENCE</scope>
    <source>
        <strain evidence="4">HF2107</strain>
    </source>
</reference>
<dbReference type="EMBL" id="JANDWZ010000020">
    <property type="protein sequence ID" value="MCP9564848.1"/>
    <property type="molecule type" value="Genomic_DNA"/>
</dbReference>
<dbReference type="PANTHER" id="PTHR22916:SF51">
    <property type="entry name" value="GLYCOSYLTRANSFERASE EPSH-RELATED"/>
    <property type="match status" value="1"/>
</dbReference>
<accession>A0AAW5IIR7</accession>
<dbReference type="Proteomes" id="UP001205531">
    <property type="component" value="Unassembled WGS sequence"/>
</dbReference>
<feature type="domain" description="Glycosyltransferase 2-like" evidence="3">
    <location>
        <begin position="4"/>
        <end position="168"/>
    </location>
</feature>
<keyword evidence="2" id="KW-0808">Transferase</keyword>
<evidence type="ECO:0000256" key="1">
    <source>
        <dbReference type="ARBA" id="ARBA00022676"/>
    </source>
</evidence>
<proteinExistence type="predicted"/>
<dbReference type="PANTHER" id="PTHR22916">
    <property type="entry name" value="GLYCOSYLTRANSFERASE"/>
    <property type="match status" value="1"/>
</dbReference>
<dbReference type="InterPro" id="IPR029044">
    <property type="entry name" value="Nucleotide-diphossugar_trans"/>
</dbReference>
<comment type="caution">
    <text evidence="4">The sequence shown here is derived from an EMBL/GenBank/DDBJ whole genome shotgun (WGS) entry which is preliminary data.</text>
</comment>
<dbReference type="RefSeq" id="WP_254952492.1">
    <property type="nucleotide sequence ID" value="NZ_JANDWY010000017.1"/>
</dbReference>
<dbReference type="AlphaFoldDB" id="A0AAW5IIR7"/>
<dbReference type="InterPro" id="IPR001173">
    <property type="entry name" value="Glyco_trans_2-like"/>
</dbReference>
<name>A0AAW5IIR7_9BACT</name>
<gene>
    <name evidence="4" type="ORF">NNC64_09805</name>
</gene>
<evidence type="ECO:0000256" key="2">
    <source>
        <dbReference type="ARBA" id="ARBA00022679"/>
    </source>
</evidence>
<keyword evidence="1" id="KW-0328">Glycosyltransferase</keyword>
<sequence length="354" mass="40864">MKLSIIIPIYRAEDTLERCIGSILQQSFTSYELILVDDGSPDACPLLCDEYAGKDSRIHVIHKENGGLSDARNVGIKRAKGLYITFIDSDDAIGENSLQQLMEELYQHPDVDILEYPIMERIGHPHREKLLSFAPKTYQNAIEYWLAEKGYHHTYACNKIFRRSLFQNIEFPKGKSFEDVWTIPKLIGLTETEITPDRAVVPPPPLKIRVTDVGKYLYYWNPHGITSQAKYPDLLQLYLGQRQALLKLKIAGTEEMKLQMEATEETKLQMEATEEIPLKYQSSLEDFLTQHLNVLLDLYDLSGRYEPDPPLIHAVKWLEGKTGIHSFKLKLFNILGYHSLCKINHLIHRIYRHP</sequence>
<dbReference type="Gene3D" id="3.90.550.10">
    <property type="entry name" value="Spore Coat Polysaccharide Biosynthesis Protein SpsA, Chain A"/>
    <property type="match status" value="1"/>
</dbReference>
<dbReference type="CDD" id="cd00761">
    <property type="entry name" value="Glyco_tranf_GTA_type"/>
    <property type="match status" value="1"/>
</dbReference>
<dbReference type="SUPFAM" id="SSF53448">
    <property type="entry name" value="Nucleotide-diphospho-sugar transferases"/>
    <property type="match status" value="1"/>
</dbReference>
<organism evidence="4 5">
    <name type="scientific">Segatella copri</name>
    <dbReference type="NCBI Taxonomy" id="165179"/>
    <lineage>
        <taxon>Bacteria</taxon>
        <taxon>Pseudomonadati</taxon>
        <taxon>Bacteroidota</taxon>
        <taxon>Bacteroidia</taxon>
        <taxon>Bacteroidales</taxon>
        <taxon>Prevotellaceae</taxon>
        <taxon>Segatella</taxon>
    </lineage>
</organism>
<dbReference type="Pfam" id="PF00535">
    <property type="entry name" value="Glycos_transf_2"/>
    <property type="match status" value="1"/>
</dbReference>